<organism evidence="2 3">
    <name type="scientific">Penicillium thymicola</name>
    <dbReference type="NCBI Taxonomy" id="293382"/>
    <lineage>
        <taxon>Eukaryota</taxon>
        <taxon>Fungi</taxon>
        <taxon>Dikarya</taxon>
        <taxon>Ascomycota</taxon>
        <taxon>Pezizomycotina</taxon>
        <taxon>Eurotiomycetes</taxon>
        <taxon>Eurotiomycetidae</taxon>
        <taxon>Eurotiales</taxon>
        <taxon>Aspergillaceae</taxon>
        <taxon>Penicillium</taxon>
    </lineage>
</organism>
<reference evidence="2" key="1">
    <citation type="submission" date="2015-06" db="EMBL/GenBank/DDBJ databases">
        <authorList>
            <person name="Nguyen H."/>
        </authorList>
    </citation>
    <scope>NUCLEOTIDE SEQUENCE</scope>
    <source>
        <strain evidence="2">DAOM 180753</strain>
    </source>
</reference>
<proteinExistence type="predicted"/>
<reference evidence="2" key="2">
    <citation type="journal article" date="2016" name="Fungal Biol.">
        <title>Ochratoxin A production by Penicillium thymicola.</title>
        <authorList>
            <person name="Nguyen H.D.T."/>
            <person name="McMullin D.R."/>
            <person name="Ponomareva E."/>
            <person name="Riley R."/>
            <person name="Pomraning K.R."/>
            <person name="Baker S.E."/>
            <person name="Seifert K.A."/>
        </authorList>
    </citation>
    <scope>NUCLEOTIDE SEQUENCE</scope>
    <source>
        <strain evidence="2">DAOM 180753</strain>
    </source>
</reference>
<name>A0AAI9X6W1_PENTH</name>
<comment type="caution">
    <text evidence="2">The sequence shown here is derived from an EMBL/GenBank/DDBJ whole genome shotgun (WGS) entry which is preliminary data.</text>
</comment>
<evidence type="ECO:0000256" key="1">
    <source>
        <dbReference type="SAM" id="SignalP"/>
    </source>
</evidence>
<gene>
    <name evidence="2" type="ORF">VN97_g7028</name>
</gene>
<evidence type="ECO:0000313" key="2">
    <source>
        <dbReference type="EMBL" id="KAJ9486296.1"/>
    </source>
</evidence>
<dbReference type="Proteomes" id="UP001227192">
    <property type="component" value="Unassembled WGS sequence"/>
</dbReference>
<dbReference type="EMBL" id="LACB01000216">
    <property type="protein sequence ID" value="KAJ9486296.1"/>
    <property type="molecule type" value="Genomic_DNA"/>
</dbReference>
<sequence>MFVGTNLSSLSLSLSLSLIPSSFNNIYYAAAGRRIKIPGLLTMTLPLNNQSSLVFLALTTVKYEAFHEHTNADISMFYGGLQVSKMKLFICIQKASF</sequence>
<feature type="chain" id="PRO_5042552896" evidence="1">
    <location>
        <begin position="16"/>
        <end position="97"/>
    </location>
</feature>
<protein>
    <submittedName>
        <fullName evidence="2">Uncharacterized protein</fullName>
    </submittedName>
</protein>
<accession>A0AAI9X6W1</accession>
<feature type="signal peptide" evidence="1">
    <location>
        <begin position="1"/>
        <end position="15"/>
    </location>
</feature>
<keyword evidence="1" id="KW-0732">Signal</keyword>
<evidence type="ECO:0000313" key="3">
    <source>
        <dbReference type="Proteomes" id="UP001227192"/>
    </source>
</evidence>
<dbReference type="AlphaFoldDB" id="A0AAI9X6W1"/>
<keyword evidence="3" id="KW-1185">Reference proteome</keyword>